<dbReference type="CDD" id="cd00063">
    <property type="entry name" value="FN3"/>
    <property type="match status" value="1"/>
</dbReference>
<feature type="chain" id="PRO_5004868165" evidence="5">
    <location>
        <begin position="21"/>
        <end position="172"/>
    </location>
</feature>
<keyword evidence="4" id="KW-0325">Glycoprotein</keyword>
<dbReference type="PANTHER" id="PTHR48483">
    <property type="entry name" value="INTERLEUKIN-27 SUBUNIT BETA"/>
    <property type="match status" value="1"/>
</dbReference>
<dbReference type="SUPFAM" id="SSF49265">
    <property type="entry name" value="Fibronectin type III"/>
    <property type="match status" value="2"/>
</dbReference>
<dbReference type="Ensembl" id="ENSLOCT00000007562.1">
    <property type="protein sequence ID" value="ENSLOCP00000007554.1"/>
    <property type="gene ID" value="ENSLOCG00000006256.1"/>
</dbReference>
<reference evidence="7" key="3">
    <citation type="submission" date="2025-09" db="UniProtKB">
        <authorList>
            <consortium name="Ensembl"/>
        </authorList>
    </citation>
    <scope>IDENTIFICATION</scope>
</reference>
<comment type="similarity">
    <text evidence="1">Belongs to the type I cytokine receptor family. Type 3 subfamily.</text>
</comment>
<dbReference type="GO" id="GO:0045523">
    <property type="term" value="F:interleukin-27 receptor binding"/>
    <property type="evidence" value="ECO:0000318"/>
    <property type="project" value="GO_Central"/>
</dbReference>
<evidence type="ECO:0000256" key="5">
    <source>
        <dbReference type="SAM" id="SignalP"/>
    </source>
</evidence>
<dbReference type="Bgee" id="ENSLOCG00000006256">
    <property type="expression patterns" value="Expressed in zone of skin and 11 other cell types or tissues"/>
</dbReference>
<dbReference type="PANTHER" id="PTHR48483:SF2">
    <property type="entry name" value="INTERLEUKIN-27 SUBUNIT BETA"/>
    <property type="match status" value="1"/>
</dbReference>
<dbReference type="OMA" id="CEVNPER"/>
<accession>W5MGP5</accession>
<keyword evidence="3" id="KW-0677">Repeat</keyword>
<keyword evidence="8" id="KW-1185">Reference proteome</keyword>
<reference evidence="7" key="2">
    <citation type="submission" date="2025-08" db="UniProtKB">
        <authorList>
            <consortium name="Ensembl"/>
        </authorList>
    </citation>
    <scope>IDENTIFICATION</scope>
</reference>
<dbReference type="Proteomes" id="UP000018468">
    <property type="component" value="Linkage group LG19"/>
</dbReference>
<protein>
    <submittedName>
        <fullName evidence="7">Epstein-Barr virus induced 3</fullName>
    </submittedName>
</protein>
<dbReference type="InterPro" id="IPR036116">
    <property type="entry name" value="FN3_sf"/>
</dbReference>
<reference evidence="8" key="1">
    <citation type="submission" date="2011-12" db="EMBL/GenBank/DDBJ databases">
        <title>The Draft Genome of Lepisosteus oculatus.</title>
        <authorList>
            <consortium name="The Broad Institute Genome Assembly &amp; Analysis Group"/>
            <consortium name="Computational R&amp;D Group"/>
            <consortium name="and Sequencing Platform"/>
            <person name="Di Palma F."/>
            <person name="Alfoldi J."/>
            <person name="Johnson J."/>
            <person name="Berlin A."/>
            <person name="Gnerre S."/>
            <person name="Jaffe D."/>
            <person name="MacCallum I."/>
            <person name="Young S."/>
            <person name="Walker B.J."/>
            <person name="Lander E.S."/>
            <person name="Lindblad-Toh K."/>
        </authorList>
    </citation>
    <scope>NUCLEOTIDE SEQUENCE [LARGE SCALE GENOMIC DNA]</scope>
</reference>
<evidence type="ECO:0000256" key="3">
    <source>
        <dbReference type="ARBA" id="ARBA00022737"/>
    </source>
</evidence>
<evidence type="ECO:0000313" key="8">
    <source>
        <dbReference type="Proteomes" id="UP000018468"/>
    </source>
</evidence>
<dbReference type="InterPro" id="IPR003961">
    <property type="entry name" value="FN3_dom"/>
</dbReference>
<dbReference type="InParanoid" id="W5MGP5"/>
<dbReference type="GO" id="GO:0004896">
    <property type="term" value="F:cytokine receptor activity"/>
    <property type="evidence" value="ECO:0007669"/>
    <property type="project" value="InterPro"/>
</dbReference>
<dbReference type="InterPro" id="IPR013783">
    <property type="entry name" value="Ig-like_fold"/>
</dbReference>
<dbReference type="HOGENOM" id="CLU_047259_2_1_1"/>
<evidence type="ECO:0000256" key="2">
    <source>
        <dbReference type="ARBA" id="ARBA00022729"/>
    </source>
</evidence>
<dbReference type="PROSITE" id="PS01354">
    <property type="entry name" value="HEMATOPO_REC_L_F3"/>
    <property type="match status" value="1"/>
</dbReference>
<evidence type="ECO:0000256" key="4">
    <source>
        <dbReference type="ARBA" id="ARBA00023180"/>
    </source>
</evidence>
<dbReference type="InterPro" id="IPR053073">
    <property type="entry name" value="IL11/IL27_subunit_beta"/>
</dbReference>
<dbReference type="GO" id="GO:0016020">
    <property type="term" value="C:membrane"/>
    <property type="evidence" value="ECO:0007669"/>
    <property type="project" value="InterPro"/>
</dbReference>
<dbReference type="GeneTree" id="ENSGT00940000160050"/>
<dbReference type="Gene3D" id="2.60.40.10">
    <property type="entry name" value="Immunoglobulins"/>
    <property type="match status" value="2"/>
</dbReference>
<gene>
    <name evidence="7" type="primary">EBI3</name>
</gene>
<organism evidence="7 8">
    <name type="scientific">Lepisosteus oculatus</name>
    <name type="common">Spotted gar</name>
    <dbReference type="NCBI Taxonomy" id="7918"/>
    <lineage>
        <taxon>Eukaryota</taxon>
        <taxon>Metazoa</taxon>
        <taxon>Chordata</taxon>
        <taxon>Craniata</taxon>
        <taxon>Vertebrata</taxon>
        <taxon>Euteleostomi</taxon>
        <taxon>Actinopterygii</taxon>
        <taxon>Neopterygii</taxon>
        <taxon>Holostei</taxon>
        <taxon>Semionotiformes</taxon>
        <taxon>Lepisosteidae</taxon>
        <taxon>Lepisosteus</taxon>
    </lineage>
</organism>
<keyword evidence="2 5" id="KW-0732">Signal</keyword>
<dbReference type="eggNOG" id="ENOG502RXJ4">
    <property type="taxonomic scope" value="Eukaryota"/>
</dbReference>
<sequence>HAVLLGAALFLGAASQSAHGKAEPPLALYSLPQLDVQCWSPSYPQRVLCTWKVQPEPDLPTSYTATYRKGLLGVQIPCEVNPERPRSCVMENLEMFSVEPYFVNVTATNALGSTTRLLPFILEKIVKPDPPVDIKVTLRSSRRLTVEWAPPPSWTDPTLFQLKYQVQYSDGG</sequence>
<dbReference type="PROSITE" id="PS50853">
    <property type="entry name" value="FN3"/>
    <property type="match status" value="1"/>
</dbReference>
<name>W5MGP5_LEPOC</name>
<evidence type="ECO:0000259" key="6">
    <source>
        <dbReference type="PROSITE" id="PS50853"/>
    </source>
</evidence>
<dbReference type="EMBL" id="AHAT01010810">
    <property type="status" value="NOT_ANNOTATED_CDS"/>
    <property type="molecule type" value="Genomic_DNA"/>
</dbReference>
<dbReference type="InterPro" id="IPR056621">
    <property type="entry name" value="FN3_IL27B_N"/>
</dbReference>
<proteinExistence type="inferred from homology"/>
<feature type="domain" description="Fibronectin type-III" evidence="6">
    <location>
        <begin position="130"/>
        <end position="172"/>
    </location>
</feature>
<dbReference type="Pfam" id="PF24031">
    <property type="entry name" value="FN3_IL27B_N"/>
    <property type="match status" value="1"/>
</dbReference>
<dbReference type="InterPro" id="IPR003530">
    <property type="entry name" value="Hematopoietin_rcpt_L_F3_CS"/>
</dbReference>
<evidence type="ECO:0000313" key="7">
    <source>
        <dbReference type="Ensembl" id="ENSLOCP00000007554.1"/>
    </source>
</evidence>
<dbReference type="STRING" id="7918.ENSLOCP00000007554"/>
<feature type="signal peptide" evidence="5">
    <location>
        <begin position="1"/>
        <end position="20"/>
    </location>
</feature>
<evidence type="ECO:0000256" key="1">
    <source>
        <dbReference type="ARBA" id="ARBA00010890"/>
    </source>
</evidence>
<dbReference type="GO" id="GO:0042098">
    <property type="term" value="P:T cell proliferation"/>
    <property type="evidence" value="ECO:0000318"/>
    <property type="project" value="GO_Central"/>
</dbReference>
<dbReference type="AlphaFoldDB" id="W5MGP5"/>